<dbReference type="PANTHER" id="PTHR37422:SF13">
    <property type="entry name" value="LIPOPOLYSACCHARIDE BIOSYNTHESIS PROTEIN PA4999-RELATED"/>
    <property type="match status" value="1"/>
</dbReference>
<feature type="transmembrane region" description="Helical" evidence="5">
    <location>
        <begin position="217"/>
        <end position="235"/>
    </location>
</feature>
<feature type="transmembrane region" description="Helical" evidence="5">
    <location>
        <begin position="374"/>
        <end position="392"/>
    </location>
</feature>
<proteinExistence type="predicted"/>
<evidence type="ECO:0000313" key="7">
    <source>
        <dbReference type="EMBL" id="GAA1946325.1"/>
    </source>
</evidence>
<keyword evidence="4 5" id="KW-0472">Membrane</keyword>
<name>A0ABN2QA86_9ACTN</name>
<reference evidence="7 8" key="1">
    <citation type="journal article" date="2019" name="Int. J. Syst. Evol. Microbiol.">
        <title>The Global Catalogue of Microorganisms (GCM) 10K type strain sequencing project: providing services to taxonomists for standard genome sequencing and annotation.</title>
        <authorList>
            <consortium name="The Broad Institute Genomics Platform"/>
            <consortium name="The Broad Institute Genome Sequencing Center for Infectious Disease"/>
            <person name="Wu L."/>
            <person name="Ma J."/>
        </authorList>
    </citation>
    <scope>NUCLEOTIDE SEQUENCE [LARGE SCALE GENOMIC DNA]</scope>
    <source>
        <strain evidence="7 8">JCM 15309</strain>
    </source>
</reference>
<evidence type="ECO:0000259" key="6">
    <source>
        <dbReference type="Pfam" id="PF04932"/>
    </source>
</evidence>
<dbReference type="Proteomes" id="UP001500571">
    <property type="component" value="Unassembled WGS sequence"/>
</dbReference>
<evidence type="ECO:0000256" key="2">
    <source>
        <dbReference type="ARBA" id="ARBA00022692"/>
    </source>
</evidence>
<feature type="transmembrane region" description="Helical" evidence="5">
    <location>
        <begin position="338"/>
        <end position="362"/>
    </location>
</feature>
<feature type="transmembrane region" description="Helical" evidence="5">
    <location>
        <begin position="241"/>
        <end position="258"/>
    </location>
</feature>
<accession>A0ABN2QA86</accession>
<feature type="transmembrane region" description="Helical" evidence="5">
    <location>
        <begin position="117"/>
        <end position="136"/>
    </location>
</feature>
<protein>
    <recommendedName>
        <fullName evidence="6">O-antigen ligase-related domain-containing protein</fullName>
    </recommendedName>
</protein>
<evidence type="ECO:0000256" key="1">
    <source>
        <dbReference type="ARBA" id="ARBA00004141"/>
    </source>
</evidence>
<evidence type="ECO:0000256" key="3">
    <source>
        <dbReference type="ARBA" id="ARBA00022989"/>
    </source>
</evidence>
<sequence>MVVVSEPAPGRGVLPAWPLLVVLAGFPLAWPLGLTAFAPAVLAVVMAVLLARRGGCRLLPGVAPLLLFVAWTVPCGLMVDSGARLAGWGLRQVTLAAVAIVVVYVTNAPERVTRARVIGALTVVWATVVVGGWLGVLAPDLTFTTPVGRLVPSGLLGNDLVHRMFVPTMAEVQTPWGAPAPFNRPAAPFLYANGWGAALVLLTPVTIATLVTTRRAWVRWSVSILLLASVVPAVASSNRGMFLGLGVSTVYVAVRLVARARGRTLMLLAAGAVVATALAVRLDVLARIADRQQYSTSTEGRMSLYAETWHRTLQSPLLGWGAPRPSLRHEVSVGTQGYVWSVMFSYGLVGLVLVALFLGGAVVRTWRVLDDTAILLHASLVGAVVIVVFYGLDVMQWLTIGSLAALLLRESADRAVTALRPPARAPVVTVS</sequence>
<dbReference type="InterPro" id="IPR007016">
    <property type="entry name" value="O-antigen_ligase-rel_domated"/>
</dbReference>
<feature type="transmembrane region" description="Helical" evidence="5">
    <location>
        <begin position="189"/>
        <end position="210"/>
    </location>
</feature>
<gene>
    <name evidence="7" type="ORF">GCM10009798_01640</name>
</gene>
<organism evidence="7 8">
    <name type="scientific">Nocardioides panacihumi</name>
    <dbReference type="NCBI Taxonomy" id="400774"/>
    <lineage>
        <taxon>Bacteria</taxon>
        <taxon>Bacillati</taxon>
        <taxon>Actinomycetota</taxon>
        <taxon>Actinomycetes</taxon>
        <taxon>Propionibacteriales</taxon>
        <taxon>Nocardioidaceae</taxon>
        <taxon>Nocardioides</taxon>
    </lineage>
</organism>
<feature type="transmembrane region" description="Helical" evidence="5">
    <location>
        <begin position="28"/>
        <end position="51"/>
    </location>
</feature>
<evidence type="ECO:0000313" key="8">
    <source>
        <dbReference type="Proteomes" id="UP001500571"/>
    </source>
</evidence>
<keyword evidence="2 5" id="KW-0812">Transmembrane</keyword>
<evidence type="ECO:0000256" key="4">
    <source>
        <dbReference type="ARBA" id="ARBA00023136"/>
    </source>
</evidence>
<feature type="transmembrane region" description="Helical" evidence="5">
    <location>
        <begin position="58"/>
        <end position="79"/>
    </location>
</feature>
<keyword evidence="8" id="KW-1185">Reference proteome</keyword>
<dbReference type="InterPro" id="IPR051533">
    <property type="entry name" value="WaaL-like"/>
</dbReference>
<dbReference type="Pfam" id="PF04932">
    <property type="entry name" value="Wzy_C"/>
    <property type="match status" value="1"/>
</dbReference>
<comment type="subcellular location">
    <subcellularLocation>
        <location evidence="1">Membrane</location>
        <topology evidence="1">Multi-pass membrane protein</topology>
    </subcellularLocation>
</comment>
<dbReference type="EMBL" id="BAAAPB010000001">
    <property type="protein sequence ID" value="GAA1946325.1"/>
    <property type="molecule type" value="Genomic_DNA"/>
</dbReference>
<dbReference type="PANTHER" id="PTHR37422">
    <property type="entry name" value="TEICHURONIC ACID BIOSYNTHESIS PROTEIN TUAE"/>
    <property type="match status" value="1"/>
</dbReference>
<keyword evidence="3 5" id="KW-1133">Transmembrane helix</keyword>
<feature type="transmembrane region" description="Helical" evidence="5">
    <location>
        <begin position="265"/>
        <end position="282"/>
    </location>
</feature>
<comment type="caution">
    <text evidence="7">The sequence shown here is derived from an EMBL/GenBank/DDBJ whole genome shotgun (WGS) entry which is preliminary data.</text>
</comment>
<evidence type="ECO:0000256" key="5">
    <source>
        <dbReference type="SAM" id="Phobius"/>
    </source>
</evidence>
<feature type="domain" description="O-antigen ligase-related" evidence="6">
    <location>
        <begin position="225"/>
        <end position="324"/>
    </location>
</feature>
<feature type="transmembrane region" description="Helical" evidence="5">
    <location>
        <begin position="85"/>
        <end position="105"/>
    </location>
</feature>